<dbReference type="PANTHER" id="PTHR28047:SF5">
    <property type="entry name" value="PROTEIN DCG1"/>
    <property type="match status" value="1"/>
</dbReference>
<evidence type="ECO:0000256" key="1">
    <source>
        <dbReference type="ARBA" id="ARBA00038414"/>
    </source>
</evidence>
<accession>A0A4Y4DV26</accession>
<dbReference type="Pfam" id="PF01177">
    <property type="entry name" value="Asp_Glu_race"/>
    <property type="match status" value="1"/>
</dbReference>
<comment type="caution">
    <text evidence="2">The sequence shown here is derived from an EMBL/GenBank/DDBJ whole genome shotgun (WGS) entry which is preliminary data.</text>
</comment>
<dbReference type="Proteomes" id="UP000316612">
    <property type="component" value="Unassembled WGS sequence"/>
</dbReference>
<keyword evidence="3" id="KW-1185">Reference proteome</keyword>
<dbReference type="InterPro" id="IPR053714">
    <property type="entry name" value="Iso_Racemase_Enz_sf"/>
</dbReference>
<name>A0A4Y4DV26_GLUUR</name>
<dbReference type="Gene3D" id="3.40.50.12500">
    <property type="match status" value="1"/>
</dbReference>
<dbReference type="EMBL" id="BJNY01000020">
    <property type="protein sequence ID" value="GED07455.1"/>
    <property type="molecule type" value="Genomic_DNA"/>
</dbReference>
<sequence length="227" mass="23553">MQSMDTDSRTLTVVLVNPNTNSATTEMMTQLAQHSAGRSGITVEAATVDYGPSMIIEPDALAQSADAVIQCIAQRVDAGPLDAVIVSAIGDPGRDELEASLDIPVVGIGQAAILEASAGGRPFAMATTTHELADSLRGLVHHYGCGENFTGVFLTRSAPLELASNPDAQEIELREAVEAAVAAGAQAVIIAGGPLSETARRLRQTTSAVIVEPIPAAMARVEELLNR</sequence>
<organism evidence="2 3">
    <name type="scientific">Glutamicibacter uratoxydans</name>
    <name type="common">Arthrobacter uratoxydans</name>
    <dbReference type="NCBI Taxonomy" id="43667"/>
    <lineage>
        <taxon>Bacteria</taxon>
        <taxon>Bacillati</taxon>
        <taxon>Actinomycetota</taxon>
        <taxon>Actinomycetes</taxon>
        <taxon>Micrococcales</taxon>
        <taxon>Micrococcaceae</taxon>
        <taxon>Glutamicibacter</taxon>
    </lineage>
</organism>
<evidence type="ECO:0000313" key="3">
    <source>
        <dbReference type="Proteomes" id="UP000316612"/>
    </source>
</evidence>
<dbReference type="GO" id="GO:0047661">
    <property type="term" value="F:amino-acid racemase activity"/>
    <property type="evidence" value="ECO:0007669"/>
    <property type="project" value="InterPro"/>
</dbReference>
<protein>
    <submittedName>
        <fullName evidence="2">Hydantoin racemase</fullName>
    </submittedName>
</protein>
<dbReference type="InterPro" id="IPR052186">
    <property type="entry name" value="Hydantoin_racemase-like"/>
</dbReference>
<dbReference type="InterPro" id="IPR015942">
    <property type="entry name" value="Asp/Glu/hydantoin_racemase"/>
</dbReference>
<evidence type="ECO:0000313" key="2">
    <source>
        <dbReference type="EMBL" id="GED07455.1"/>
    </source>
</evidence>
<proteinExistence type="inferred from homology"/>
<gene>
    <name evidence="2" type="ORF">AUR04nite_29870</name>
</gene>
<comment type="similarity">
    <text evidence="1">Belongs to the HyuE racemase family.</text>
</comment>
<dbReference type="PANTHER" id="PTHR28047">
    <property type="entry name" value="PROTEIN DCG1"/>
    <property type="match status" value="1"/>
</dbReference>
<reference evidence="2 3" key="1">
    <citation type="submission" date="2019-06" db="EMBL/GenBank/DDBJ databases">
        <title>Whole genome shotgun sequence of Glutamicibacter uratoxydans NBRC 15515.</title>
        <authorList>
            <person name="Hosoyama A."/>
            <person name="Uohara A."/>
            <person name="Ohji S."/>
            <person name="Ichikawa N."/>
        </authorList>
    </citation>
    <scope>NUCLEOTIDE SEQUENCE [LARGE SCALE GENOMIC DNA]</scope>
    <source>
        <strain evidence="2 3">NBRC 15515</strain>
    </source>
</reference>
<dbReference type="AlphaFoldDB" id="A0A4Y4DV26"/>